<evidence type="ECO:0000313" key="2">
    <source>
        <dbReference type="EMBL" id="KRZ67417.1"/>
    </source>
</evidence>
<evidence type="ECO:0000256" key="1">
    <source>
        <dbReference type="SAM" id="MobiDB-lite"/>
    </source>
</evidence>
<sequence length="135" mass="14305">MLAAVACKGVESKLSKFDTRIIFLKLHIRPLLASGWPTSPMDTQLMKLVKSNPSFTCFCRSLMRSLSGSCVDGRLKIRFNRFEFFNAFKALHVSLIAATTIGGGIVGVGVGGSSSSSTSGGSTNGSSKNKQPLAD</sequence>
<protein>
    <submittedName>
        <fullName evidence="2">Uncharacterized protein</fullName>
    </submittedName>
</protein>
<dbReference type="EMBL" id="JYDO01000197">
    <property type="protein sequence ID" value="KRZ67417.1"/>
    <property type="molecule type" value="Genomic_DNA"/>
</dbReference>
<reference evidence="2 3" key="1">
    <citation type="submission" date="2015-01" db="EMBL/GenBank/DDBJ databases">
        <title>Evolution of Trichinella species and genotypes.</title>
        <authorList>
            <person name="Korhonen P.K."/>
            <person name="Edoardo P."/>
            <person name="Giuseppe L.R."/>
            <person name="Gasser R.B."/>
        </authorList>
    </citation>
    <scope>NUCLEOTIDE SEQUENCE [LARGE SCALE GENOMIC DNA]</scope>
    <source>
        <strain evidence="2">ISS1980</strain>
    </source>
</reference>
<proteinExistence type="predicted"/>
<dbReference type="OrthoDB" id="10513884at2759"/>
<organism evidence="2 3">
    <name type="scientific">Trichinella papuae</name>
    <dbReference type="NCBI Taxonomy" id="268474"/>
    <lineage>
        <taxon>Eukaryota</taxon>
        <taxon>Metazoa</taxon>
        <taxon>Ecdysozoa</taxon>
        <taxon>Nematoda</taxon>
        <taxon>Enoplea</taxon>
        <taxon>Dorylaimia</taxon>
        <taxon>Trichinellida</taxon>
        <taxon>Trichinellidae</taxon>
        <taxon>Trichinella</taxon>
    </lineage>
</organism>
<gene>
    <name evidence="2" type="ORF">T10_8033</name>
</gene>
<comment type="caution">
    <text evidence="2">The sequence shown here is derived from an EMBL/GenBank/DDBJ whole genome shotgun (WGS) entry which is preliminary data.</text>
</comment>
<evidence type="ECO:0000313" key="3">
    <source>
        <dbReference type="Proteomes" id="UP000054843"/>
    </source>
</evidence>
<name>A0A0V1M6M7_9BILA</name>
<keyword evidence="3" id="KW-1185">Reference proteome</keyword>
<dbReference type="Proteomes" id="UP000054843">
    <property type="component" value="Unassembled WGS sequence"/>
</dbReference>
<dbReference type="AlphaFoldDB" id="A0A0V1M6M7"/>
<feature type="region of interest" description="Disordered" evidence="1">
    <location>
        <begin position="113"/>
        <end position="135"/>
    </location>
</feature>
<feature type="compositionally biased region" description="Low complexity" evidence="1">
    <location>
        <begin position="113"/>
        <end position="127"/>
    </location>
</feature>
<accession>A0A0V1M6M7</accession>